<keyword evidence="6 9" id="KW-1133">Transmembrane helix</keyword>
<feature type="domain" description="Tripartite ATP-independent periplasmic transporters DctQ component" evidence="10">
    <location>
        <begin position="27"/>
        <end position="152"/>
    </location>
</feature>
<evidence type="ECO:0000256" key="4">
    <source>
        <dbReference type="ARBA" id="ARBA00022519"/>
    </source>
</evidence>
<evidence type="ECO:0000256" key="1">
    <source>
        <dbReference type="ARBA" id="ARBA00004429"/>
    </source>
</evidence>
<keyword evidence="5 9" id="KW-0812">Transmembrane</keyword>
<dbReference type="GO" id="GO:0022857">
    <property type="term" value="F:transmembrane transporter activity"/>
    <property type="evidence" value="ECO:0007669"/>
    <property type="project" value="TreeGrafter"/>
</dbReference>
<dbReference type="InterPro" id="IPR007387">
    <property type="entry name" value="TRAP_DctQ"/>
</dbReference>
<dbReference type="EMBL" id="FOTY01000020">
    <property type="protein sequence ID" value="SFM19074.1"/>
    <property type="molecule type" value="Genomic_DNA"/>
</dbReference>
<feature type="transmembrane region" description="Helical" evidence="9">
    <location>
        <begin position="131"/>
        <end position="149"/>
    </location>
</feature>
<dbReference type="Pfam" id="PF04290">
    <property type="entry name" value="DctQ"/>
    <property type="match status" value="1"/>
</dbReference>
<reference evidence="11 12" key="1">
    <citation type="submission" date="2016-10" db="EMBL/GenBank/DDBJ databases">
        <authorList>
            <person name="de Groot N.N."/>
        </authorList>
    </citation>
    <scope>NUCLEOTIDE SEQUENCE [LARGE SCALE GENOMIC DNA]</scope>
    <source>
        <strain evidence="11 12">CGMCC 1.6134</strain>
    </source>
</reference>
<comment type="similarity">
    <text evidence="8">Belongs to the TRAP transporter small permease family.</text>
</comment>
<dbReference type="OrthoDB" id="2086825at2"/>
<feature type="transmembrane region" description="Helical" evidence="9">
    <location>
        <begin position="21"/>
        <end position="39"/>
    </location>
</feature>
<sequence length="165" mass="18707">MTDFIRKTRSSINQLTEIFTATLVVTMVITVAAQVYWRYVLDSSLAWSEELSRFLFIWIIFLGSEIAFRKNAHIAVDSLFESLKGKPKIFLSILIDLIIVLFAVIVLISGIKLFQSTTDDISTGLNLPMSYVYLSIPVSMGLIIFNKLYEITKKLIEKTAKISES</sequence>
<evidence type="ECO:0000256" key="7">
    <source>
        <dbReference type="ARBA" id="ARBA00023136"/>
    </source>
</evidence>
<dbReference type="PANTHER" id="PTHR35011:SF2">
    <property type="entry name" value="2,3-DIKETO-L-GULONATE TRAP TRANSPORTER SMALL PERMEASE PROTEIN YIAM"/>
    <property type="match status" value="1"/>
</dbReference>
<dbReference type="PANTHER" id="PTHR35011">
    <property type="entry name" value="2,3-DIKETO-L-GULONATE TRAP TRANSPORTER SMALL PERMEASE PROTEIN YIAM"/>
    <property type="match status" value="1"/>
</dbReference>
<keyword evidence="3" id="KW-1003">Cell membrane</keyword>
<evidence type="ECO:0000313" key="12">
    <source>
        <dbReference type="Proteomes" id="UP000199668"/>
    </source>
</evidence>
<organism evidence="11 12">
    <name type="scientific">Salibacterium qingdaonense</name>
    <dbReference type="NCBI Taxonomy" id="266892"/>
    <lineage>
        <taxon>Bacteria</taxon>
        <taxon>Bacillati</taxon>
        <taxon>Bacillota</taxon>
        <taxon>Bacilli</taxon>
        <taxon>Bacillales</taxon>
        <taxon>Bacillaceae</taxon>
    </lineage>
</organism>
<dbReference type="InterPro" id="IPR055348">
    <property type="entry name" value="DctQ"/>
</dbReference>
<feature type="transmembrane region" description="Helical" evidence="9">
    <location>
        <begin position="89"/>
        <end position="111"/>
    </location>
</feature>
<evidence type="ECO:0000256" key="5">
    <source>
        <dbReference type="ARBA" id="ARBA00022692"/>
    </source>
</evidence>
<evidence type="ECO:0000256" key="8">
    <source>
        <dbReference type="ARBA" id="ARBA00038436"/>
    </source>
</evidence>
<keyword evidence="4" id="KW-0997">Cell inner membrane</keyword>
<dbReference type="GO" id="GO:0015740">
    <property type="term" value="P:C4-dicarboxylate transport"/>
    <property type="evidence" value="ECO:0007669"/>
    <property type="project" value="TreeGrafter"/>
</dbReference>
<dbReference type="AlphaFoldDB" id="A0A1I4NU73"/>
<comment type="subcellular location">
    <subcellularLocation>
        <location evidence="1">Cell inner membrane</location>
        <topology evidence="1">Multi-pass membrane protein</topology>
    </subcellularLocation>
</comment>
<keyword evidence="12" id="KW-1185">Reference proteome</keyword>
<dbReference type="Proteomes" id="UP000199668">
    <property type="component" value="Unassembled WGS sequence"/>
</dbReference>
<evidence type="ECO:0000259" key="10">
    <source>
        <dbReference type="Pfam" id="PF04290"/>
    </source>
</evidence>
<dbReference type="RefSeq" id="WP_090927584.1">
    <property type="nucleotide sequence ID" value="NZ_FOTY01000020.1"/>
</dbReference>
<dbReference type="GO" id="GO:0005886">
    <property type="term" value="C:plasma membrane"/>
    <property type="evidence" value="ECO:0007669"/>
    <property type="project" value="UniProtKB-SubCell"/>
</dbReference>
<evidence type="ECO:0000256" key="6">
    <source>
        <dbReference type="ARBA" id="ARBA00022989"/>
    </source>
</evidence>
<evidence type="ECO:0000256" key="3">
    <source>
        <dbReference type="ARBA" id="ARBA00022475"/>
    </source>
</evidence>
<evidence type="ECO:0000256" key="2">
    <source>
        <dbReference type="ARBA" id="ARBA00022448"/>
    </source>
</evidence>
<protein>
    <submittedName>
        <fullName evidence="11">TRAP-type C4-dicarboxylate transport system, small permease component</fullName>
    </submittedName>
</protein>
<keyword evidence="2" id="KW-0813">Transport</keyword>
<name>A0A1I4NU73_9BACI</name>
<proteinExistence type="inferred from homology"/>
<gene>
    <name evidence="11" type="ORF">SAMN04488054_12056</name>
</gene>
<accession>A0A1I4NU73</accession>
<dbReference type="STRING" id="266892.SAMN04488054_12056"/>
<evidence type="ECO:0000256" key="9">
    <source>
        <dbReference type="SAM" id="Phobius"/>
    </source>
</evidence>
<keyword evidence="7 9" id="KW-0472">Membrane</keyword>
<evidence type="ECO:0000313" key="11">
    <source>
        <dbReference type="EMBL" id="SFM19074.1"/>
    </source>
</evidence>
<feature type="transmembrane region" description="Helical" evidence="9">
    <location>
        <begin position="51"/>
        <end position="68"/>
    </location>
</feature>